<gene>
    <name evidence="2" type="ORF">GFC01_00765</name>
</gene>
<accession>A0A6N7ILK8</accession>
<evidence type="ECO:0008006" key="4">
    <source>
        <dbReference type="Google" id="ProtNLM"/>
    </source>
</evidence>
<sequence length="285" mass="32651">MSSNKYSFLERYGQTILKNGIAAIPFSLFNCQKELGLGPEEVWFISYVLSFRWGDALPYPSLSKLSRISGVRRDRLHRIVNRLKKKGLLVVINRRRTDGGKDRSFYDFTQLFCRIEEIMKAKSLDITNPIADDGEDTHVGKSDIPMTDIPTCPCPQNPTYPCPQNPTCKEEEIKEEEDNITTTLTSEEQEFLSLISSVEGYPFNKKRDAVFLRNLKELFPTVDILTETKKWAIYKQDKPLTKKSNPRSQLRNWLEIASKKQEGGKQNGGRIKPVAKPSATLNDWL</sequence>
<protein>
    <recommendedName>
        <fullName evidence="4">Helix-turn-helix domain-containing protein</fullName>
    </recommendedName>
</protein>
<keyword evidence="3" id="KW-1185">Reference proteome</keyword>
<dbReference type="AlphaFoldDB" id="A0A6N7ILK8"/>
<dbReference type="OrthoDB" id="1047417at2"/>
<evidence type="ECO:0000313" key="2">
    <source>
        <dbReference type="EMBL" id="MQL50831.1"/>
    </source>
</evidence>
<name>A0A6N7ILK8_9FIRM</name>
<dbReference type="Gene3D" id="1.10.10.10">
    <property type="entry name" value="Winged helix-like DNA-binding domain superfamily/Winged helix DNA-binding domain"/>
    <property type="match status" value="1"/>
</dbReference>
<dbReference type="Proteomes" id="UP000441717">
    <property type="component" value="Unassembled WGS sequence"/>
</dbReference>
<evidence type="ECO:0000313" key="3">
    <source>
        <dbReference type="Proteomes" id="UP000441717"/>
    </source>
</evidence>
<comment type="caution">
    <text evidence="2">The sequence shown here is derived from an EMBL/GenBank/DDBJ whole genome shotgun (WGS) entry which is preliminary data.</text>
</comment>
<dbReference type="EMBL" id="WHYR01000001">
    <property type="protein sequence ID" value="MQL50831.1"/>
    <property type="molecule type" value="Genomic_DNA"/>
</dbReference>
<dbReference type="SUPFAM" id="SSF46785">
    <property type="entry name" value="Winged helix' DNA-binding domain"/>
    <property type="match status" value="1"/>
</dbReference>
<feature type="region of interest" description="Disordered" evidence="1">
    <location>
        <begin position="258"/>
        <end position="285"/>
    </location>
</feature>
<evidence type="ECO:0000256" key="1">
    <source>
        <dbReference type="SAM" id="MobiDB-lite"/>
    </source>
</evidence>
<dbReference type="RefSeq" id="WP_152944730.1">
    <property type="nucleotide sequence ID" value="NZ_WHYR01000001.1"/>
</dbReference>
<dbReference type="InterPro" id="IPR036388">
    <property type="entry name" value="WH-like_DNA-bd_sf"/>
</dbReference>
<reference evidence="2 3" key="1">
    <citation type="submission" date="2019-10" db="EMBL/GenBank/DDBJ databases">
        <title>Comparative genomics of sulfur disproportionating microorganisms.</title>
        <authorList>
            <person name="Ward L.M."/>
            <person name="Bertran E."/>
            <person name="Johnston D."/>
        </authorList>
    </citation>
    <scope>NUCLEOTIDE SEQUENCE [LARGE SCALE GENOMIC DNA]</scope>
    <source>
        <strain evidence="2 3">DSM 14055</strain>
    </source>
</reference>
<dbReference type="InterPro" id="IPR036390">
    <property type="entry name" value="WH_DNA-bd_sf"/>
</dbReference>
<proteinExistence type="predicted"/>
<organism evidence="2 3">
    <name type="scientific">Desulfofundulus thermobenzoicus</name>
    <dbReference type="NCBI Taxonomy" id="29376"/>
    <lineage>
        <taxon>Bacteria</taxon>
        <taxon>Bacillati</taxon>
        <taxon>Bacillota</taxon>
        <taxon>Clostridia</taxon>
        <taxon>Eubacteriales</taxon>
        <taxon>Peptococcaceae</taxon>
        <taxon>Desulfofundulus</taxon>
    </lineage>
</organism>